<organism evidence="11 12">
    <name type="scientific">Olsenella absiana</name>
    <dbReference type="NCBI Taxonomy" id="3115222"/>
    <lineage>
        <taxon>Bacteria</taxon>
        <taxon>Bacillati</taxon>
        <taxon>Actinomycetota</taxon>
        <taxon>Coriobacteriia</taxon>
        <taxon>Coriobacteriales</taxon>
        <taxon>Atopobiaceae</taxon>
        <taxon>Olsenella</taxon>
    </lineage>
</organism>
<evidence type="ECO:0000256" key="5">
    <source>
        <dbReference type="ARBA" id="ARBA00022989"/>
    </source>
</evidence>
<feature type="domain" description="POTRA" evidence="10">
    <location>
        <begin position="105"/>
        <end position="173"/>
    </location>
</feature>
<evidence type="ECO:0000256" key="7">
    <source>
        <dbReference type="ARBA" id="ARBA00023306"/>
    </source>
</evidence>
<dbReference type="EMBL" id="JAZGJQ010000001">
    <property type="protein sequence ID" value="MEE6146698.1"/>
    <property type="molecule type" value="Genomic_DNA"/>
</dbReference>
<keyword evidence="5 9" id="KW-1133">Transmembrane helix</keyword>
<accession>A0ABU7R847</accession>
<protein>
    <submittedName>
        <fullName evidence="11">FtsQ-type POTRA domain-containing protein</fullName>
    </submittedName>
</protein>
<keyword evidence="6 9" id="KW-0472">Membrane</keyword>
<dbReference type="RefSeq" id="WP_330957460.1">
    <property type="nucleotide sequence ID" value="NZ_JAZGJQ010000001.1"/>
</dbReference>
<reference evidence="11 12" key="1">
    <citation type="submission" date="2024-01" db="EMBL/GenBank/DDBJ databases">
        <title>Description of Olsenella sp. nov., isolated from pig feces.</title>
        <authorList>
            <person name="Chang Y.-H."/>
        </authorList>
    </citation>
    <scope>NUCLEOTIDE SEQUENCE [LARGE SCALE GENOMIC DNA]</scope>
    <source>
        <strain evidence="11 12">YH-ols2223</strain>
    </source>
</reference>
<proteinExistence type="predicted"/>
<evidence type="ECO:0000313" key="11">
    <source>
        <dbReference type="EMBL" id="MEE6146698.1"/>
    </source>
</evidence>
<name>A0ABU7R847_9ACTN</name>
<feature type="compositionally biased region" description="Low complexity" evidence="8">
    <location>
        <begin position="339"/>
        <end position="352"/>
    </location>
</feature>
<dbReference type="Gene3D" id="3.10.20.310">
    <property type="entry name" value="membrane protein fhac"/>
    <property type="match status" value="1"/>
</dbReference>
<keyword evidence="3" id="KW-0132">Cell division</keyword>
<feature type="region of interest" description="Disordered" evidence="8">
    <location>
        <begin position="41"/>
        <end position="64"/>
    </location>
</feature>
<keyword evidence="12" id="KW-1185">Reference proteome</keyword>
<evidence type="ECO:0000256" key="3">
    <source>
        <dbReference type="ARBA" id="ARBA00022618"/>
    </source>
</evidence>
<dbReference type="InterPro" id="IPR034746">
    <property type="entry name" value="POTRA"/>
</dbReference>
<keyword evidence="7" id="KW-0131">Cell cycle</keyword>
<evidence type="ECO:0000256" key="2">
    <source>
        <dbReference type="ARBA" id="ARBA00022475"/>
    </source>
</evidence>
<feature type="compositionally biased region" description="Low complexity" evidence="8">
    <location>
        <begin position="367"/>
        <end position="384"/>
    </location>
</feature>
<feature type="region of interest" description="Disordered" evidence="8">
    <location>
        <begin position="1"/>
        <end position="26"/>
    </location>
</feature>
<feature type="region of interest" description="Disordered" evidence="8">
    <location>
        <begin position="323"/>
        <end position="384"/>
    </location>
</feature>
<sequence length="384" mass="39812">MGLRLRLSGLGRGRGKARPPKGASSVLGSSLGDVAGRLQGRGLPKGGIREGNLKVDPSATGRLTAGDQRRRGRLLRGVIIALVVVVALVVVATVGVTLLSHTSTFTIESLDVSGTEHVSADTVARLAKVESGATLLNVDVQAVEENLRRSPWVASATITREFPDRLGIEVHERSVGEVVAMSTGDIAWLLGTDDVWIEPVHLTVPDGQTTNDAALALAEGYGALLVTDAPSSVEPTALATATDGCLKTVELFQEQFSQGFKDQIASYSVEDSESVTCVLKSGVEVSLGAASNVDTKEALVRQLLDKYPGELTYVNVRVPSKPAYRRLDSPNVGEGTGAAGSSVEGGSSYSDSIRSDKIGDPADVNDDGTASSGSGSSSADASSQ</sequence>
<dbReference type="PANTHER" id="PTHR35851">
    <property type="entry name" value="CELL DIVISION PROTEIN FTSQ"/>
    <property type="match status" value="1"/>
</dbReference>
<evidence type="ECO:0000259" key="10">
    <source>
        <dbReference type="PROSITE" id="PS51779"/>
    </source>
</evidence>
<evidence type="ECO:0000313" key="12">
    <source>
        <dbReference type="Proteomes" id="UP001332931"/>
    </source>
</evidence>
<evidence type="ECO:0000256" key="9">
    <source>
        <dbReference type="SAM" id="Phobius"/>
    </source>
</evidence>
<dbReference type="PANTHER" id="PTHR35851:SF1">
    <property type="entry name" value="CELL DIVISION PROTEIN FTSQ"/>
    <property type="match status" value="1"/>
</dbReference>
<evidence type="ECO:0000256" key="1">
    <source>
        <dbReference type="ARBA" id="ARBA00004370"/>
    </source>
</evidence>
<dbReference type="Pfam" id="PF08478">
    <property type="entry name" value="POTRA_1"/>
    <property type="match status" value="1"/>
</dbReference>
<evidence type="ECO:0000256" key="8">
    <source>
        <dbReference type="SAM" id="MobiDB-lite"/>
    </source>
</evidence>
<comment type="subcellular location">
    <subcellularLocation>
        <location evidence="1">Membrane</location>
    </subcellularLocation>
</comment>
<gene>
    <name evidence="11" type="ORF">VXJ25_01605</name>
</gene>
<dbReference type="PROSITE" id="PS51779">
    <property type="entry name" value="POTRA"/>
    <property type="match status" value="1"/>
</dbReference>
<feature type="transmembrane region" description="Helical" evidence="9">
    <location>
        <begin position="78"/>
        <end position="99"/>
    </location>
</feature>
<dbReference type="InterPro" id="IPR026579">
    <property type="entry name" value="FtsQ"/>
</dbReference>
<keyword evidence="4 9" id="KW-0812">Transmembrane</keyword>
<comment type="caution">
    <text evidence="11">The sequence shown here is derived from an EMBL/GenBank/DDBJ whole genome shotgun (WGS) entry which is preliminary data.</text>
</comment>
<dbReference type="Proteomes" id="UP001332931">
    <property type="component" value="Unassembled WGS sequence"/>
</dbReference>
<keyword evidence="2" id="KW-1003">Cell membrane</keyword>
<dbReference type="InterPro" id="IPR013685">
    <property type="entry name" value="POTRA_FtsQ_type"/>
</dbReference>
<evidence type="ECO:0000256" key="6">
    <source>
        <dbReference type="ARBA" id="ARBA00023136"/>
    </source>
</evidence>
<evidence type="ECO:0000256" key="4">
    <source>
        <dbReference type="ARBA" id="ARBA00022692"/>
    </source>
</evidence>